<dbReference type="Pfam" id="PF07727">
    <property type="entry name" value="RVT_2"/>
    <property type="match status" value="1"/>
</dbReference>
<dbReference type="InterPro" id="IPR013103">
    <property type="entry name" value="RVT_2"/>
</dbReference>
<reference evidence="7" key="2">
    <citation type="submission" date="2022-01" db="EMBL/GenBank/DDBJ databases">
        <authorList>
            <person name="Yamashiro T."/>
            <person name="Shiraishi A."/>
            <person name="Satake H."/>
            <person name="Nakayama K."/>
        </authorList>
    </citation>
    <scope>NUCLEOTIDE SEQUENCE</scope>
</reference>
<keyword evidence="2 4" id="KW-0863">Zinc-finger</keyword>
<feature type="region of interest" description="Disordered" evidence="5">
    <location>
        <begin position="551"/>
        <end position="628"/>
    </location>
</feature>
<dbReference type="InterPro" id="IPR006564">
    <property type="entry name" value="Znf_PMZ"/>
</dbReference>
<organism evidence="7 8">
    <name type="scientific">Tanacetum coccineum</name>
    <dbReference type="NCBI Taxonomy" id="301880"/>
    <lineage>
        <taxon>Eukaryota</taxon>
        <taxon>Viridiplantae</taxon>
        <taxon>Streptophyta</taxon>
        <taxon>Embryophyta</taxon>
        <taxon>Tracheophyta</taxon>
        <taxon>Spermatophyta</taxon>
        <taxon>Magnoliopsida</taxon>
        <taxon>eudicotyledons</taxon>
        <taxon>Gunneridae</taxon>
        <taxon>Pentapetalae</taxon>
        <taxon>asterids</taxon>
        <taxon>campanulids</taxon>
        <taxon>Asterales</taxon>
        <taxon>Asteraceae</taxon>
        <taxon>Asteroideae</taxon>
        <taxon>Anthemideae</taxon>
        <taxon>Anthemidinae</taxon>
        <taxon>Tanacetum</taxon>
    </lineage>
</organism>
<gene>
    <name evidence="7" type="ORF">Tco_1005634</name>
</gene>
<evidence type="ECO:0000256" key="4">
    <source>
        <dbReference type="PROSITE-ProRule" id="PRU00325"/>
    </source>
</evidence>
<proteinExistence type="predicted"/>
<feature type="compositionally biased region" description="Polar residues" evidence="5">
    <location>
        <begin position="553"/>
        <end position="562"/>
    </location>
</feature>
<feature type="domain" description="SWIM-type" evidence="6">
    <location>
        <begin position="413"/>
        <end position="450"/>
    </location>
</feature>
<accession>A0ABQ5FFW5</accession>
<feature type="compositionally biased region" description="Basic residues" evidence="5">
    <location>
        <begin position="565"/>
        <end position="574"/>
    </location>
</feature>
<feature type="compositionally biased region" description="Low complexity" evidence="5">
    <location>
        <begin position="10"/>
        <end position="43"/>
    </location>
</feature>
<evidence type="ECO:0000256" key="3">
    <source>
        <dbReference type="ARBA" id="ARBA00022833"/>
    </source>
</evidence>
<evidence type="ECO:0000256" key="2">
    <source>
        <dbReference type="ARBA" id="ARBA00022771"/>
    </source>
</evidence>
<feature type="compositionally biased region" description="Basic and acidic residues" evidence="5">
    <location>
        <begin position="608"/>
        <end position="628"/>
    </location>
</feature>
<dbReference type="Proteomes" id="UP001151760">
    <property type="component" value="Unassembled WGS sequence"/>
</dbReference>
<dbReference type="InterPro" id="IPR007527">
    <property type="entry name" value="Znf_SWIM"/>
</dbReference>
<keyword evidence="3" id="KW-0862">Zinc</keyword>
<dbReference type="PANTHER" id="PTHR47718:SF12">
    <property type="entry name" value="PROTEIN FAR1-RELATED SEQUENCE"/>
    <property type="match status" value="1"/>
</dbReference>
<keyword evidence="1" id="KW-0479">Metal-binding</keyword>
<reference evidence="7" key="1">
    <citation type="journal article" date="2022" name="Int. J. Mol. Sci.">
        <title>Draft Genome of Tanacetum Coccineum: Genomic Comparison of Closely Related Tanacetum-Family Plants.</title>
        <authorList>
            <person name="Yamashiro T."/>
            <person name="Shiraishi A."/>
            <person name="Nakayama K."/>
            <person name="Satake H."/>
        </authorList>
    </citation>
    <scope>NUCLEOTIDE SEQUENCE</scope>
</reference>
<evidence type="ECO:0000313" key="7">
    <source>
        <dbReference type="EMBL" id="GJT62101.1"/>
    </source>
</evidence>
<dbReference type="EMBL" id="BQNB010017345">
    <property type="protein sequence ID" value="GJT62101.1"/>
    <property type="molecule type" value="Genomic_DNA"/>
</dbReference>
<sequence>MTTSSTSSLLPANSPTTNLPPATTTNLPPATSTTTNLPPATSTTSHLLLATSTTSHLPPATSSTSHLLPSTSTARACNINEADLFVVPVVGEENLLIEAEIEELDDVTMNEDVEANVILEPGQQHTEQPEFINEGEADQNAEQCHDICPLPATLTDDRTTELSNQLLESENLYSLKYSSDWPQRQEMSSMVMSLQGPRSSGQRRQDYDNSDPAPSPRQNVVLTSAEKTKLVSISSRNIDNTDVHYVQPQSPDLDGPEIIHIEQSSWEFHPCQFKQRTTGLATDHEMSHDARLEAVRIFVAHAAHKSFPIYQMDVKTAFLNGPLKEEVYVAQPEGKLHEPGTMNYKNFSDVLKGLLKDLALNLQHFQSADLAGMPWITRKSILVGYSSSVNIQSDNAFVFTMTNGNPSECHRSNSTGVCNPEDGLVECTCRHFLRYGFLCRHVFCVLKNCNIEVIPERYILRRWRRDLIPHALRRNTNRYGEKDEAIEKLTNEANFMVDECLFLLRKDEEQLKTFVEKLENIKKEIHVKVPNPPSQKAGDVIEDIYAIKKPKQNLVNNPQKASNKGGRRGERRKSGREIAMKAKAKRARKCGYSAAEQERRTAASATEQEERNSDTTHIADKEQSNTAS</sequence>
<feature type="region of interest" description="Disordered" evidence="5">
    <location>
        <begin position="188"/>
        <end position="219"/>
    </location>
</feature>
<feature type="compositionally biased region" description="Polar residues" evidence="5">
    <location>
        <begin position="188"/>
        <end position="202"/>
    </location>
</feature>
<feature type="region of interest" description="Disordered" evidence="5">
    <location>
        <begin position="1"/>
        <end position="43"/>
    </location>
</feature>
<name>A0ABQ5FFW5_9ASTR</name>
<dbReference type="PANTHER" id="PTHR47718">
    <property type="entry name" value="OS01G0519700 PROTEIN"/>
    <property type="match status" value="1"/>
</dbReference>
<evidence type="ECO:0000256" key="1">
    <source>
        <dbReference type="ARBA" id="ARBA00022723"/>
    </source>
</evidence>
<dbReference type="SMART" id="SM00575">
    <property type="entry name" value="ZnF_PMZ"/>
    <property type="match status" value="1"/>
</dbReference>
<keyword evidence="8" id="KW-1185">Reference proteome</keyword>
<evidence type="ECO:0000313" key="8">
    <source>
        <dbReference type="Proteomes" id="UP001151760"/>
    </source>
</evidence>
<evidence type="ECO:0000259" key="6">
    <source>
        <dbReference type="PROSITE" id="PS50966"/>
    </source>
</evidence>
<comment type="caution">
    <text evidence="7">The sequence shown here is derived from an EMBL/GenBank/DDBJ whole genome shotgun (WGS) entry which is preliminary data.</text>
</comment>
<evidence type="ECO:0000256" key="5">
    <source>
        <dbReference type="SAM" id="MobiDB-lite"/>
    </source>
</evidence>
<protein>
    <submittedName>
        <fullName evidence="7">Zinc finger, SWIM-type containing protein</fullName>
    </submittedName>
</protein>
<dbReference type="PROSITE" id="PS50966">
    <property type="entry name" value="ZF_SWIM"/>
    <property type="match status" value="1"/>
</dbReference>